<dbReference type="KEGG" id="cpc:Cpar_1698"/>
<evidence type="ECO:0000256" key="2">
    <source>
        <dbReference type="ARBA" id="ARBA00005042"/>
    </source>
</evidence>
<organism evidence="18 19">
    <name type="scientific">Chlorobaculum parvum (strain DSM 263 / NCIMB 8327)</name>
    <name type="common">Chlorobium vibrioforme subsp. thiosulfatophilum</name>
    <dbReference type="NCBI Taxonomy" id="517417"/>
    <lineage>
        <taxon>Bacteria</taxon>
        <taxon>Pseudomonadati</taxon>
        <taxon>Chlorobiota</taxon>
        <taxon>Chlorobiia</taxon>
        <taxon>Chlorobiales</taxon>
        <taxon>Chlorobiaceae</taxon>
        <taxon>Chlorobaculum</taxon>
    </lineage>
</organism>
<gene>
    <name evidence="18" type="ordered locus">Cpar_1698</name>
</gene>
<comment type="catalytic activity">
    <reaction evidence="14">
        <text>a CDP-1,2-diacyl-sn-glycerol + sn-glycerol 3-phosphate = a 1,2-diacyl-sn-glycero-3-phospho-(1'-sn-glycero-3'-phosphate) + CMP + H(+)</text>
        <dbReference type="Rhea" id="RHEA:12593"/>
        <dbReference type="ChEBI" id="CHEBI:15378"/>
        <dbReference type="ChEBI" id="CHEBI:57597"/>
        <dbReference type="ChEBI" id="CHEBI:58332"/>
        <dbReference type="ChEBI" id="CHEBI:60110"/>
        <dbReference type="ChEBI" id="CHEBI:60377"/>
        <dbReference type="EC" id="2.7.8.5"/>
    </reaction>
</comment>
<evidence type="ECO:0000256" key="16">
    <source>
        <dbReference type="RuleBase" id="RU003750"/>
    </source>
</evidence>
<dbReference type="InterPro" id="IPR000462">
    <property type="entry name" value="CDP-OH_P_trans"/>
</dbReference>
<dbReference type="PROSITE" id="PS00379">
    <property type="entry name" value="CDP_ALCOHOL_P_TRANSF"/>
    <property type="match status" value="1"/>
</dbReference>
<dbReference type="PANTHER" id="PTHR14269">
    <property type="entry name" value="CDP-DIACYLGLYCEROL--GLYCEROL-3-PHOSPHATE 3-PHOSPHATIDYLTRANSFERASE-RELATED"/>
    <property type="match status" value="1"/>
</dbReference>
<proteinExistence type="inferred from homology"/>
<keyword evidence="12" id="KW-0594">Phospholipid biosynthesis</keyword>
<evidence type="ECO:0000256" key="5">
    <source>
        <dbReference type="ARBA" id="ARBA00014944"/>
    </source>
</evidence>
<dbReference type="GO" id="GO:0008444">
    <property type="term" value="F:CDP-diacylglycerol-glycerol-3-phosphate 3-phosphatidyltransferase activity"/>
    <property type="evidence" value="ECO:0007669"/>
    <property type="project" value="UniProtKB-UniRule"/>
</dbReference>
<dbReference type="Proteomes" id="UP000008811">
    <property type="component" value="Chromosome"/>
</dbReference>
<keyword evidence="7 16" id="KW-0808">Transferase</keyword>
<keyword evidence="19" id="KW-1185">Reference proteome</keyword>
<comment type="pathway">
    <text evidence="2">Phospholipid metabolism; phosphatidylglycerol biosynthesis; phosphatidylglycerol from CDP-diacylglycerol: step 1/2.</text>
</comment>
<reference evidence="18" key="1">
    <citation type="submission" date="2008-06" db="EMBL/GenBank/DDBJ databases">
        <title>Complete sequence of Chlorobaculum parvum NCIB 8327.</title>
        <authorList>
            <consortium name="US DOE Joint Genome Institute"/>
            <person name="Lucas S."/>
            <person name="Copeland A."/>
            <person name="Lapidus A."/>
            <person name="Glavina del Rio T."/>
            <person name="Dalin E."/>
            <person name="Tice H."/>
            <person name="Bruce D."/>
            <person name="Goodwin L."/>
            <person name="Pitluck S."/>
            <person name="Schmutz J."/>
            <person name="Larimer F."/>
            <person name="Land M."/>
            <person name="Hauser L."/>
            <person name="Kyrpides N."/>
            <person name="Mikhailova N."/>
            <person name="Zhao F."/>
            <person name="Li T."/>
            <person name="Liu Z."/>
            <person name="Overmann J."/>
            <person name="Bryant D.A."/>
            <person name="Richardson P."/>
        </authorList>
    </citation>
    <scope>NUCLEOTIDE SEQUENCE [LARGE SCALE GENOMIC DNA]</scope>
    <source>
        <strain evidence="18">NCIB 8327</strain>
    </source>
</reference>
<evidence type="ECO:0000256" key="7">
    <source>
        <dbReference type="ARBA" id="ARBA00022679"/>
    </source>
</evidence>
<dbReference type="GO" id="GO:0016020">
    <property type="term" value="C:membrane"/>
    <property type="evidence" value="ECO:0007669"/>
    <property type="project" value="UniProtKB-SubCell"/>
</dbReference>
<dbReference type="AlphaFoldDB" id="B3QQ88"/>
<evidence type="ECO:0000256" key="3">
    <source>
        <dbReference type="ARBA" id="ARBA00010441"/>
    </source>
</evidence>
<keyword evidence="11 17" id="KW-0472">Membrane</keyword>
<evidence type="ECO:0000256" key="10">
    <source>
        <dbReference type="ARBA" id="ARBA00023098"/>
    </source>
</evidence>
<name>B3QQ88_CHLP8</name>
<keyword evidence="9 17" id="KW-1133">Transmembrane helix</keyword>
<evidence type="ECO:0000256" key="8">
    <source>
        <dbReference type="ARBA" id="ARBA00022692"/>
    </source>
</evidence>
<keyword evidence="6" id="KW-0444">Lipid biosynthesis</keyword>
<evidence type="ECO:0000256" key="12">
    <source>
        <dbReference type="ARBA" id="ARBA00023209"/>
    </source>
</evidence>
<feature type="transmembrane region" description="Helical" evidence="17">
    <location>
        <begin position="148"/>
        <end position="164"/>
    </location>
</feature>
<keyword evidence="13" id="KW-1208">Phospholipid metabolism</keyword>
<evidence type="ECO:0000313" key="19">
    <source>
        <dbReference type="Proteomes" id="UP000008811"/>
    </source>
</evidence>
<dbReference type="Gene3D" id="1.20.120.1760">
    <property type="match status" value="1"/>
</dbReference>
<dbReference type="HOGENOM" id="CLU_051314_2_3_10"/>
<evidence type="ECO:0000313" key="18">
    <source>
        <dbReference type="EMBL" id="ACF12091.1"/>
    </source>
</evidence>
<dbReference type="PANTHER" id="PTHR14269:SF62">
    <property type="entry name" value="CDP-DIACYLGLYCEROL--GLYCEROL-3-PHOSPHATE 3-PHOSPHATIDYLTRANSFERASE 1, CHLOROPLASTIC"/>
    <property type="match status" value="1"/>
</dbReference>
<keyword evidence="8 17" id="KW-0812">Transmembrane</keyword>
<evidence type="ECO:0000256" key="15">
    <source>
        <dbReference type="NCBIfam" id="TIGR00560"/>
    </source>
</evidence>
<dbReference type="eggNOG" id="COG0558">
    <property type="taxonomic scope" value="Bacteria"/>
</dbReference>
<evidence type="ECO:0000256" key="17">
    <source>
        <dbReference type="SAM" id="Phobius"/>
    </source>
</evidence>
<dbReference type="GO" id="GO:0046474">
    <property type="term" value="P:glycerophospholipid biosynthetic process"/>
    <property type="evidence" value="ECO:0007669"/>
    <property type="project" value="TreeGrafter"/>
</dbReference>
<dbReference type="InterPro" id="IPR048254">
    <property type="entry name" value="CDP_ALCOHOL_P_TRANSF_CS"/>
</dbReference>
<feature type="transmembrane region" description="Helical" evidence="17">
    <location>
        <begin position="20"/>
        <end position="43"/>
    </location>
</feature>
<evidence type="ECO:0000256" key="1">
    <source>
        <dbReference type="ARBA" id="ARBA00004141"/>
    </source>
</evidence>
<dbReference type="InterPro" id="IPR004570">
    <property type="entry name" value="Phosphatidylglycerol_P_synth"/>
</dbReference>
<sequence length="220" mass="25153">MTYLSAVQASRRRDTDFNFIINMTFSNQLTILRIILVPVFVLLLMQDSAWYKLTGVIVFVTASLTDIYDGYHARKYGEVTRLGAFLDPLADKLLITTAFLFYVWQGYLALWMVLVVAARDIIVTGLRVWAEHIDHPVVTSKEAKYKTFAQNLFAYIVMLFILLKEKTFFGSKVGAVMDEILHSPWLDYVMLAITLFTAWTGISYLISNRSLFLPNPQGGR</sequence>
<dbReference type="PIRSF" id="PIRSF000847">
    <property type="entry name" value="Phos_ph_gly_syn"/>
    <property type="match status" value="1"/>
</dbReference>
<evidence type="ECO:0000256" key="11">
    <source>
        <dbReference type="ARBA" id="ARBA00023136"/>
    </source>
</evidence>
<protein>
    <recommendedName>
        <fullName evidence="5 15">CDP-diacylglycerol--glycerol-3-phosphate 3-phosphatidyltransferase</fullName>
        <ecNumber evidence="4 15">2.7.8.5</ecNumber>
    </recommendedName>
</protein>
<dbReference type="Pfam" id="PF01066">
    <property type="entry name" value="CDP-OH_P_transf"/>
    <property type="match status" value="1"/>
</dbReference>
<accession>B3QQ88</accession>
<evidence type="ECO:0000256" key="9">
    <source>
        <dbReference type="ARBA" id="ARBA00022989"/>
    </source>
</evidence>
<dbReference type="NCBIfam" id="TIGR00560">
    <property type="entry name" value="pgsA"/>
    <property type="match status" value="1"/>
</dbReference>
<dbReference type="InterPro" id="IPR050324">
    <property type="entry name" value="CDP-alcohol_PTase-I"/>
</dbReference>
<evidence type="ECO:0000256" key="14">
    <source>
        <dbReference type="ARBA" id="ARBA00048586"/>
    </source>
</evidence>
<dbReference type="InterPro" id="IPR043130">
    <property type="entry name" value="CDP-OH_PTrfase_TM_dom"/>
</dbReference>
<feature type="transmembrane region" description="Helical" evidence="17">
    <location>
        <begin position="92"/>
        <end position="118"/>
    </location>
</feature>
<feature type="transmembrane region" description="Helical" evidence="17">
    <location>
        <begin position="185"/>
        <end position="206"/>
    </location>
</feature>
<evidence type="ECO:0000256" key="6">
    <source>
        <dbReference type="ARBA" id="ARBA00022516"/>
    </source>
</evidence>
<comment type="subcellular location">
    <subcellularLocation>
        <location evidence="1">Membrane</location>
        <topology evidence="1">Multi-pass membrane protein</topology>
    </subcellularLocation>
</comment>
<dbReference type="STRING" id="517417.Cpar_1698"/>
<dbReference type="EC" id="2.7.8.5" evidence="4 15"/>
<comment type="similarity">
    <text evidence="3 16">Belongs to the CDP-alcohol phosphatidyltransferase class-I family.</text>
</comment>
<dbReference type="EMBL" id="CP001099">
    <property type="protein sequence ID" value="ACF12091.1"/>
    <property type="molecule type" value="Genomic_DNA"/>
</dbReference>
<evidence type="ECO:0000256" key="4">
    <source>
        <dbReference type="ARBA" id="ARBA00013170"/>
    </source>
</evidence>
<evidence type="ECO:0000256" key="13">
    <source>
        <dbReference type="ARBA" id="ARBA00023264"/>
    </source>
</evidence>
<keyword evidence="10" id="KW-0443">Lipid metabolism</keyword>